<evidence type="ECO:0000313" key="1">
    <source>
        <dbReference type="EMBL" id="DAE29765.1"/>
    </source>
</evidence>
<dbReference type="EMBL" id="BK059098">
    <property type="protein sequence ID" value="DAE29765.1"/>
    <property type="molecule type" value="Genomic_DNA"/>
</dbReference>
<sequence>MPINCFRKWALYFSSFATSKLKATKRINIK</sequence>
<reference evidence="1" key="1">
    <citation type="journal article" date="2021" name="Proc. Natl. Acad. Sci. U.S.A.">
        <title>A Catalog of Tens of Thousands of Viruses from Human Metagenomes Reveals Hidden Associations with Chronic Diseases.</title>
        <authorList>
            <person name="Tisza M.J."/>
            <person name="Buck C.B."/>
        </authorList>
    </citation>
    <scope>NUCLEOTIDE SEQUENCE</scope>
    <source>
        <strain evidence="1">CtyMK1</strain>
    </source>
</reference>
<organism evidence="1">
    <name type="scientific">virus sp. ctyMK1</name>
    <dbReference type="NCBI Taxonomy" id="2828002"/>
    <lineage>
        <taxon>Viruses</taxon>
    </lineage>
</organism>
<name>A0A8S5RFB6_9VIRU</name>
<protein>
    <submittedName>
        <fullName evidence="1">Uncharacterized protein</fullName>
    </submittedName>
</protein>
<accession>A0A8S5RFB6</accession>
<proteinExistence type="predicted"/>